<protein>
    <submittedName>
        <fullName evidence="1">Uncharacterized protein</fullName>
    </submittedName>
</protein>
<proteinExistence type="predicted"/>
<sequence>MADEDEHDGETAAEAFARVEGELALLRRAVERLATERAELPEQPDYSETLGRMAKAIVTAGERLEVLSKAAQDGHLSFPKGL</sequence>
<evidence type="ECO:0000313" key="2">
    <source>
        <dbReference type="Proteomes" id="UP001597283"/>
    </source>
</evidence>
<organism evidence="1 2">
    <name type="scientific">Sphingomonas floccifaciens</name>
    <dbReference type="NCBI Taxonomy" id="1844115"/>
    <lineage>
        <taxon>Bacteria</taxon>
        <taxon>Pseudomonadati</taxon>
        <taxon>Pseudomonadota</taxon>
        <taxon>Alphaproteobacteria</taxon>
        <taxon>Sphingomonadales</taxon>
        <taxon>Sphingomonadaceae</taxon>
        <taxon>Sphingomonas</taxon>
    </lineage>
</organism>
<evidence type="ECO:0000313" key="1">
    <source>
        <dbReference type="EMBL" id="MFD1788560.1"/>
    </source>
</evidence>
<dbReference type="Proteomes" id="UP001597283">
    <property type="component" value="Unassembled WGS sequence"/>
</dbReference>
<dbReference type="RefSeq" id="WP_380940949.1">
    <property type="nucleotide sequence ID" value="NZ_JBHUFC010000005.1"/>
</dbReference>
<dbReference type="EMBL" id="JBHUFC010000005">
    <property type="protein sequence ID" value="MFD1788560.1"/>
    <property type="molecule type" value="Genomic_DNA"/>
</dbReference>
<accession>A0ABW4NGX0</accession>
<comment type="caution">
    <text evidence="1">The sequence shown here is derived from an EMBL/GenBank/DDBJ whole genome shotgun (WGS) entry which is preliminary data.</text>
</comment>
<keyword evidence="2" id="KW-1185">Reference proteome</keyword>
<name>A0ABW4NGX0_9SPHN</name>
<gene>
    <name evidence="1" type="ORF">ACFSC3_13395</name>
</gene>
<reference evidence="2" key="1">
    <citation type="journal article" date="2019" name="Int. J. Syst. Evol. Microbiol.">
        <title>The Global Catalogue of Microorganisms (GCM) 10K type strain sequencing project: providing services to taxonomists for standard genome sequencing and annotation.</title>
        <authorList>
            <consortium name="The Broad Institute Genomics Platform"/>
            <consortium name="The Broad Institute Genome Sequencing Center for Infectious Disease"/>
            <person name="Wu L."/>
            <person name="Ma J."/>
        </authorList>
    </citation>
    <scope>NUCLEOTIDE SEQUENCE [LARGE SCALE GENOMIC DNA]</scope>
    <source>
        <strain evidence="2">Q85</strain>
    </source>
</reference>